<organism evidence="3 4">
    <name type="scientific">Deinococcus marmoris</name>
    <dbReference type="NCBI Taxonomy" id="249408"/>
    <lineage>
        <taxon>Bacteria</taxon>
        <taxon>Thermotogati</taxon>
        <taxon>Deinococcota</taxon>
        <taxon>Deinococci</taxon>
        <taxon>Deinococcales</taxon>
        <taxon>Deinococcaceae</taxon>
        <taxon>Deinococcus</taxon>
    </lineage>
</organism>
<dbReference type="eggNOG" id="COG3631">
    <property type="taxonomic scope" value="Bacteria"/>
</dbReference>
<dbReference type="NCBIfam" id="TIGR02096">
    <property type="entry name" value="ketosteroid isomerase-related protein"/>
    <property type="match status" value="1"/>
</dbReference>
<feature type="domain" description="SnoaL-like" evidence="2">
    <location>
        <begin position="68"/>
        <end position="178"/>
    </location>
</feature>
<dbReference type="SUPFAM" id="SSF54427">
    <property type="entry name" value="NTF2-like"/>
    <property type="match status" value="1"/>
</dbReference>
<dbReference type="EMBL" id="MSTI01000164">
    <property type="protein sequence ID" value="OLV15772.1"/>
    <property type="molecule type" value="Genomic_DNA"/>
</dbReference>
<dbReference type="AlphaFoldDB" id="A0A1U7NS74"/>
<feature type="compositionally biased region" description="Low complexity" evidence="1">
    <location>
        <begin position="37"/>
        <end position="57"/>
    </location>
</feature>
<evidence type="ECO:0000256" key="1">
    <source>
        <dbReference type="SAM" id="MobiDB-lite"/>
    </source>
</evidence>
<dbReference type="Pfam" id="PF12680">
    <property type="entry name" value="SnoaL_2"/>
    <property type="match status" value="1"/>
</dbReference>
<accession>A0A1U7NS74</accession>
<name>A0A1U7NS74_9DEIO</name>
<dbReference type="Proteomes" id="UP000186607">
    <property type="component" value="Unassembled WGS sequence"/>
</dbReference>
<comment type="caution">
    <text evidence="3">The sequence shown here is derived from an EMBL/GenBank/DDBJ whole genome shotgun (WGS) entry which is preliminary data.</text>
</comment>
<keyword evidence="4" id="KW-1185">Reference proteome</keyword>
<reference evidence="3 4" key="1">
    <citation type="submission" date="2017-01" db="EMBL/GenBank/DDBJ databases">
        <title>Genome Analysis of Deinococcus marmoris KOPRI26562.</title>
        <authorList>
            <person name="Kim J.H."/>
            <person name="Oh H.-M."/>
        </authorList>
    </citation>
    <scope>NUCLEOTIDE SEQUENCE [LARGE SCALE GENOMIC DNA]</scope>
    <source>
        <strain evidence="3 4">KOPRI26562</strain>
    </source>
</reference>
<evidence type="ECO:0000313" key="4">
    <source>
        <dbReference type="Proteomes" id="UP000186607"/>
    </source>
</evidence>
<sequence>MGKMRRGASPWRPTQHSSWVLFSPFTFILAGMNLSGSTPASAPDPAPSTTVPSPTVSNPQARTHDLISRYYAAFNASDPAGMLEVLSDDVQHDINQGGSELGRDAFRAFLAHMDVHYREEARNLTVMASADGLRAAAEFVIHGEYLKTDEGLPPAKGQEYALPVGAFFEVHGGLITRVTNYYNLQDWTRQVGG</sequence>
<protein>
    <submittedName>
        <fullName evidence="3">Isopropylmalate/homocitrate/citramalate synthase</fullName>
    </submittedName>
</protein>
<evidence type="ECO:0000259" key="2">
    <source>
        <dbReference type="Pfam" id="PF12680"/>
    </source>
</evidence>
<dbReference type="Gene3D" id="3.10.450.50">
    <property type="match status" value="1"/>
</dbReference>
<dbReference type="InterPro" id="IPR032710">
    <property type="entry name" value="NTF2-like_dom_sf"/>
</dbReference>
<gene>
    <name evidence="3" type="ORF">BOO71_0013936</name>
</gene>
<dbReference type="STRING" id="249408.BOO71_0013936"/>
<dbReference type="InterPro" id="IPR011721">
    <property type="entry name" value="CHP02096"/>
</dbReference>
<proteinExistence type="predicted"/>
<feature type="region of interest" description="Disordered" evidence="1">
    <location>
        <begin position="37"/>
        <end position="59"/>
    </location>
</feature>
<evidence type="ECO:0000313" key="3">
    <source>
        <dbReference type="EMBL" id="OLV15772.1"/>
    </source>
</evidence>
<dbReference type="InterPro" id="IPR037401">
    <property type="entry name" value="SnoaL-like"/>
</dbReference>